<dbReference type="Pfam" id="PF00271">
    <property type="entry name" value="Helicase_C"/>
    <property type="match status" value="1"/>
</dbReference>
<keyword evidence="7" id="KW-1185">Reference proteome</keyword>
<dbReference type="SMART" id="SM00490">
    <property type="entry name" value="HELICc"/>
    <property type="match status" value="1"/>
</dbReference>
<keyword evidence="1" id="KW-0547">Nucleotide-binding</keyword>
<dbReference type="OrthoDB" id="5857104at2759"/>
<accession>A0A0N4WYF4</accession>
<dbReference type="GO" id="GO:0006281">
    <property type="term" value="P:DNA repair"/>
    <property type="evidence" value="ECO:0007669"/>
    <property type="project" value="InterPro"/>
</dbReference>
<keyword evidence="2" id="KW-0378">Hydrolase</keyword>
<feature type="compositionally biased region" description="Basic and acidic residues" evidence="4">
    <location>
        <begin position="418"/>
        <end position="450"/>
    </location>
</feature>
<dbReference type="PANTHER" id="PTHR47157:SF1">
    <property type="entry name" value="CHROMODOMAIN-HELICASE-DNA-BINDING PROTEIN 1-LIKE"/>
    <property type="match status" value="1"/>
</dbReference>
<dbReference type="InterPro" id="IPR031053">
    <property type="entry name" value="ALC1"/>
</dbReference>
<dbReference type="PROSITE" id="PS51194">
    <property type="entry name" value="HELICASE_CTER"/>
    <property type="match status" value="1"/>
</dbReference>
<dbReference type="AlphaFoldDB" id="A0A0N4WYF4"/>
<protein>
    <submittedName>
        <fullName evidence="8">Helicase C-terminal domain-containing protein</fullName>
    </submittedName>
</protein>
<reference evidence="6 7" key="2">
    <citation type="submission" date="2018-11" db="EMBL/GenBank/DDBJ databases">
        <authorList>
            <consortium name="Pathogen Informatics"/>
        </authorList>
    </citation>
    <scope>NUCLEOTIDE SEQUENCE [LARGE SCALE GENOMIC DNA]</scope>
    <source>
        <strain evidence="6 7">MHpl1</strain>
    </source>
</reference>
<dbReference type="InterPro" id="IPR049730">
    <property type="entry name" value="SNF2/RAD54-like_C"/>
</dbReference>
<gene>
    <name evidence="6" type="ORF">HPLM_LOCUS16894</name>
</gene>
<dbReference type="GO" id="GO:0003678">
    <property type="term" value="F:DNA helicase activity"/>
    <property type="evidence" value="ECO:0007669"/>
    <property type="project" value="InterPro"/>
</dbReference>
<feature type="domain" description="Helicase C-terminal" evidence="5">
    <location>
        <begin position="110"/>
        <end position="269"/>
    </location>
</feature>
<evidence type="ECO:0000313" key="7">
    <source>
        <dbReference type="Proteomes" id="UP000268014"/>
    </source>
</evidence>
<evidence type="ECO:0000313" key="6">
    <source>
        <dbReference type="EMBL" id="VDO62298.1"/>
    </source>
</evidence>
<keyword evidence="3" id="KW-0067">ATP-binding</keyword>
<dbReference type="CDD" id="cd18793">
    <property type="entry name" value="SF2_C_SNF"/>
    <property type="match status" value="1"/>
</dbReference>
<dbReference type="GO" id="GO:0016787">
    <property type="term" value="F:hydrolase activity"/>
    <property type="evidence" value="ECO:0007669"/>
    <property type="project" value="UniProtKB-KW"/>
</dbReference>
<sequence length="476" mass="54175">MIPTRGDLGLILMCKFGASRNAPKLTKIALDVNELSLGNELLAPHLDPDSSVEDDADLLQLANYKHQSTILNLLVQLRKSVAHPYLFRGIEPEPFREGEHLVAASGKLQVLDILLRYLKKHKHRCLIFSQFVIFLDIVDDFMNLRGYKFERIDGQIQADDRYAAINKFQNGGKNRTKNNGHSNDDDDPWCFLMSTKTGGVGLNLTRADTVIFLDADWNPQNDIQAMARCHRIGQDKPVRVIQLIGRYTVEQHMNARIRNKLKFTDKVMGNEEKKLSAYHVMATVKRNLGALKEQDSENIEMTDQDLESIIGETNANGEWLPLKGEKENEIPIAARINPDEVDTRDTDFNDYRVFEGRDYRISAKDEAESEKLQLSDYEEEDDMETPEEIKETKKDRASSTSPVKVENNENGSVDEVESDKKFTPKLGSKREDENSKNPKVEKSNRKRELVIDENEGTQKAAAKRKRSNGAVLLRCN</sequence>
<organism evidence="8">
    <name type="scientific">Haemonchus placei</name>
    <name type="common">Barber's pole worm</name>
    <dbReference type="NCBI Taxonomy" id="6290"/>
    <lineage>
        <taxon>Eukaryota</taxon>
        <taxon>Metazoa</taxon>
        <taxon>Ecdysozoa</taxon>
        <taxon>Nematoda</taxon>
        <taxon>Chromadorea</taxon>
        <taxon>Rhabditida</taxon>
        <taxon>Rhabditina</taxon>
        <taxon>Rhabditomorpha</taxon>
        <taxon>Strongyloidea</taxon>
        <taxon>Trichostrongylidae</taxon>
        <taxon>Haemonchus</taxon>
    </lineage>
</organism>
<feature type="compositionally biased region" description="Acidic residues" evidence="4">
    <location>
        <begin position="376"/>
        <end position="386"/>
    </location>
</feature>
<dbReference type="WBParaSite" id="HPLM_0001690201-mRNA-1">
    <property type="protein sequence ID" value="HPLM_0001690201-mRNA-1"/>
    <property type="gene ID" value="HPLM_0001690201"/>
</dbReference>
<dbReference type="Proteomes" id="UP000268014">
    <property type="component" value="Unassembled WGS sequence"/>
</dbReference>
<dbReference type="EMBL" id="UZAF01019646">
    <property type="protein sequence ID" value="VDO62298.1"/>
    <property type="molecule type" value="Genomic_DNA"/>
</dbReference>
<dbReference type="STRING" id="6290.A0A0N4WYF4"/>
<evidence type="ECO:0000259" key="5">
    <source>
        <dbReference type="PROSITE" id="PS51194"/>
    </source>
</evidence>
<dbReference type="PANTHER" id="PTHR47157">
    <property type="entry name" value="CHROMODOMAIN-HELICASE-DNA-BINDING PROTEIN 1-LIKE"/>
    <property type="match status" value="1"/>
</dbReference>
<feature type="compositionally biased region" description="Basic and acidic residues" evidence="4">
    <location>
        <begin position="387"/>
        <end position="397"/>
    </location>
</feature>
<evidence type="ECO:0000256" key="1">
    <source>
        <dbReference type="ARBA" id="ARBA00022741"/>
    </source>
</evidence>
<proteinExistence type="predicted"/>
<reference evidence="8" key="1">
    <citation type="submission" date="2017-02" db="UniProtKB">
        <authorList>
            <consortium name="WormBaseParasite"/>
        </authorList>
    </citation>
    <scope>IDENTIFICATION</scope>
</reference>
<evidence type="ECO:0000256" key="3">
    <source>
        <dbReference type="ARBA" id="ARBA00022840"/>
    </source>
</evidence>
<evidence type="ECO:0000256" key="2">
    <source>
        <dbReference type="ARBA" id="ARBA00022801"/>
    </source>
</evidence>
<dbReference type="InterPro" id="IPR027417">
    <property type="entry name" value="P-loop_NTPase"/>
</dbReference>
<name>A0A0N4WYF4_HAEPC</name>
<dbReference type="InterPro" id="IPR001650">
    <property type="entry name" value="Helicase_C-like"/>
</dbReference>
<dbReference type="SUPFAM" id="SSF52540">
    <property type="entry name" value="P-loop containing nucleoside triphosphate hydrolases"/>
    <property type="match status" value="1"/>
</dbReference>
<evidence type="ECO:0000256" key="4">
    <source>
        <dbReference type="SAM" id="MobiDB-lite"/>
    </source>
</evidence>
<evidence type="ECO:0000313" key="8">
    <source>
        <dbReference type="WBParaSite" id="HPLM_0001690201-mRNA-1"/>
    </source>
</evidence>
<dbReference type="GO" id="GO:0005524">
    <property type="term" value="F:ATP binding"/>
    <property type="evidence" value="ECO:0007669"/>
    <property type="project" value="UniProtKB-KW"/>
</dbReference>
<dbReference type="Gene3D" id="3.40.50.300">
    <property type="entry name" value="P-loop containing nucleotide triphosphate hydrolases"/>
    <property type="match status" value="1"/>
</dbReference>
<feature type="region of interest" description="Disordered" evidence="4">
    <location>
        <begin position="365"/>
        <end position="476"/>
    </location>
</feature>
<dbReference type="GO" id="GO:0006338">
    <property type="term" value="P:chromatin remodeling"/>
    <property type="evidence" value="ECO:0007669"/>
    <property type="project" value="InterPro"/>
</dbReference>